<evidence type="ECO:0000256" key="7">
    <source>
        <dbReference type="ARBA" id="ARBA00023136"/>
    </source>
</evidence>
<proteinExistence type="inferred from homology"/>
<feature type="transmembrane region" description="Helical" evidence="8">
    <location>
        <begin position="46"/>
        <end position="68"/>
    </location>
</feature>
<feature type="transmembrane region" description="Helical" evidence="8">
    <location>
        <begin position="225"/>
        <end position="247"/>
    </location>
</feature>
<feature type="transmembrane region" description="Helical" evidence="8">
    <location>
        <begin position="267"/>
        <end position="296"/>
    </location>
</feature>
<dbReference type="Proteomes" id="UP000637906">
    <property type="component" value="Unassembled WGS sequence"/>
</dbReference>
<dbReference type="PRINTS" id="PR00812">
    <property type="entry name" value="BCTERIALGSPF"/>
</dbReference>
<dbReference type="GO" id="GO:0005886">
    <property type="term" value="C:plasma membrane"/>
    <property type="evidence" value="ECO:0007669"/>
    <property type="project" value="UniProtKB-SubCell"/>
</dbReference>
<comment type="caution">
    <text evidence="10">The sequence shown here is derived from an EMBL/GenBank/DDBJ whole genome shotgun (WGS) entry which is preliminary data.</text>
</comment>
<feature type="domain" description="Type II secretion system protein GspF" evidence="9">
    <location>
        <begin position="326"/>
        <end position="448"/>
    </location>
</feature>
<dbReference type="PANTHER" id="PTHR30012:SF0">
    <property type="entry name" value="TYPE II SECRETION SYSTEM PROTEIN F-RELATED"/>
    <property type="match status" value="1"/>
</dbReference>
<evidence type="ECO:0000313" key="11">
    <source>
        <dbReference type="Proteomes" id="UP000637906"/>
    </source>
</evidence>
<accession>A0A8J3HVD8</accession>
<dbReference type="FunFam" id="1.20.81.30:FF:000001">
    <property type="entry name" value="Type II secretion system protein F"/>
    <property type="match status" value="1"/>
</dbReference>
<dbReference type="Gene3D" id="1.20.81.30">
    <property type="entry name" value="Type II secretion system (T2SS), domain F"/>
    <property type="match status" value="2"/>
</dbReference>
<dbReference type="InterPro" id="IPR042094">
    <property type="entry name" value="T2SS_GspF_sf"/>
</dbReference>
<dbReference type="Pfam" id="PF00482">
    <property type="entry name" value="T2SSF"/>
    <property type="match status" value="2"/>
</dbReference>
<evidence type="ECO:0000259" key="9">
    <source>
        <dbReference type="Pfam" id="PF00482"/>
    </source>
</evidence>
<keyword evidence="3" id="KW-1003">Cell membrane</keyword>
<keyword evidence="7 8" id="KW-0472">Membrane</keyword>
<feature type="transmembrane region" description="Helical" evidence="8">
    <location>
        <begin position="429"/>
        <end position="450"/>
    </location>
</feature>
<reference evidence="10 11" key="1">
    <citation type="journal article" date="2021" name="Microb. Ecol.">
        <title>Candidatus Mesenet longicola: Novel Endosymbionts of Brontispa longissima that Induce Cytoplasmic Incompatibility.</title>
        <authorList>
            <person name="Takano S."/>
            <person name="Gotoh Y."/>
            <person name="Hayashi T."/>
        </authorList>
    </citation>
    <scope>NUCLEOTIDE SEQUENCE [LARGE SCALE GENOMIC DNA]</scope>
    <source>
        <strain evidence="10">L5</strain>
    </source>
</reference>
<gene>
    <name evidence="10" type="primary">pilC</name>
    <name evidence="10" type="ORF">sL5_08280</name>
</gene>
<name>A0A8J3HVD8_9RICK</name>
<dbReference type="InterPro" id="IPR018076">
    <property type="entry name" value="T2SS_GspF_dom"/>
</dbReference>
<dbReference type="AlphaFoldDB" id="A0A8J3HVD8"/>
<organism evidence="10 11">
    <name type="scientific">Candidatus Mesenet longicola</name>
    <dbReference type="NCBI Taxonomy" id="1892558"/>
    <lineage>
        <taxon>Bacteria</taxon>
        <taxon>Pseudomonadati</taxon>
        <taxon>Pseudomonadota</taxon>
        <taxon>Alphaproteobacteria</taxon>
        <taxon>Rickettsiales</taxon>
        <taxon>Anaplasmataceae</taxon>
        <taxon>Candidatus Mesenet</taxon>
    </lineage>
</organism>
<evidence type="ECO:0000256" key="8">
    <source>
        <dbReference type="SAM" id="Phobius"/>
    </source>
</evidence>
<dbReference type="EMBL" id="BNGU01000038">
    <property type="protein sequence ID" value="GHM59835.1"/>
    <property type="molecule type" value="Genomic_DNA"/>
</dbReference>
<feature type="domain" description="Type II secretion system protein GspF" evidence="9">
    <location>
        <begin position="134"/>
        <end position="248"/>
    </location>
</feature>
<keyword evidence="6 8" id="KW-1133">Transmembrane helix</keyword>
<keyword evidence="11" id="KW-1185">Reference proteome</keyword>
<keyword evidence="5 8" id="KW-0812">Transmembrane</keyword>
<evidence type="ECO:0000256" key="4">
    <source>
        <dbReference type="ARBA" id="ARBA00022519"/>
    </source>
</evidence>
<dbReference type="InterPro" id="IPR003004">
    <property type="entry name" value="GspF/PilC"/>
</dbReference>
<evidence type="ECO:0000256" key="1">
    <source>
        <dbReference type="ARBA" id="ARBA00004429"/>
    </source>
</evidence>
<evidence type="ECO:0000256" key="2">
    <source>
        <dbReference type="ARBA" id="ARBA00005745"/>
    </source>
</evidence>
<dbReference type="PANTHER" id="PTHR30012">
    <property type="entry name" value="GENERAL SECRETION PATHWAY PROTEIN"/>
    <property type="match status" value="1"/>
</dbReference>
<evidence type="ECO:0000256" key="3">
    <source>
        <dbReference type="ARBA" id="ARBA00022475"/>
    </source>
</evidence>
<sequence>MQGPLLMPMHGLFNLRSFDIKQEDKLPTKVSITKILKIFLSISNSYVLNNTIIVTLYLIFVNMPIYYYKALNHAYHKVRGKLYATDGKELETKLSEIGLYLIDYHMQKNRSFLPKKISTKNLIRVCTHIEQMERAGLQLINSLEELCCSINNSAVKTIFSEVCEDIRSGSMLSSALLKYPKVFDKLFIALVAVGEKSGKLAEVFSYIADHLKWNLKLRNKIKRAIAYPLFMLVVICIVICVMTFTVVPAIETFLTEQEIALSIYTKLLISIVNFCATNKSIILIATTLFPLLIHIVKKKLKNFYSKVVISLPIIGKLIRKIEISRFCRFFMLCYGSGLDILNSIDNAKDAVKNLVIKEALINAKASISNGMTLTSAMQITNQFPGFAVHMFNIGEKSGNIAEAISNINTFYDTEINDTIDSLISIIKPAFVIILGLLIMWIIMAVFTPLYSSFDQLDLY</sequence>
<protein>
    <submittedName>
        <fullName evidence="10">Type II secretion system protein F</fullName>
    </submittedName>
</protein>
<evidence type="ECO:0000313" key="10">
    <source>
        <dbReference type="EMBL" id="GHM59835.1"/>
    </source>
</evidence>
<comment type="subcellular location">
    <subcellularLocation>
        <location evidence="1">Cell inner membrane</location>
        <topology evidence="1">Multi-pass membrane protein</topology>
    </subcellularLocation>
</comment>
<evidence type="ECO:0000256" key="5">
    <source>
        <dbReference type="ARBA" id="ARBA00022692"/>
    </source>
</evidence>
<keyword evidence="4" id="KW-0997">Cell inner membrane</keyword>
<evidence type="ECO:0000256" key="6">
    <source>
        <dbReference type="ARBA" id="ARBA00022989"/>
    </source>
</evidence>
<comment type="similarity">
    <text evidence="2">Belongs to the GSP F family.</text>
</comment>